<keyword evidence="1" id="KW-0175">Coiled coil</keyword>
<sequence>MTGDDTQPAMTYPATDQYEDWKADAADMDMSVSEWIQAMVEAGRKKFDASVEPDETVRELREQRNDLKAELEHARDRIDKLENQLHRGERETIRRFVEQNPGATRAEIGQRLADTVPERLNPHLDALEGVDLEKKGGEYYPTGGGT</sequence>
<evidence type="ECO:0000313" key="3">
    <source>
        <dbReference type="Proteomes" id="UP000823588"/>
    </source>
</evidence>
<dbReference type="Proteomes" id="UP000823588">
    <property type="component" value="Unassembled WGS sequence"/>
</dbReference>
<name>A0A8T4GFV2_9EURY</name>
<keyword evidence="3" id="KW-1185">Reference proteome</keyword>
<evidence type="ECO:0000313" key="2">
    <source>
        <dbReference type="EMBL" id="MBP1923013.1"/>
    </source>
</evidence>
<proteinExistence type="predicted"/>
<evidence type="ECO:0000256" key="1">
    <source>
        <dbReference type="SAM" id="Coils"/>
    </source>
</evidence>
<organism evidence="2 3">
    <name type="scientific">Halorubrum alkaliphilum</name>
    <dbReference type="NCBI Taxonomy" id="261290"/>
    <lineage>
        <taxon>Archaea</taxon>
        <taxon>Methanobacteriati</taxon>
        <taxon>Methanobacteriota</taxon>
        <taxon>Stenosarchaea group</taxon>
        <taxon>Halobacteria</taxon>
        <taxon>Halobacteriales</taxon>
        <taxon>Haloferacaceae</taxon>
        <taxon>Halorubrum</taxon>
    </lineage>
</organism>
<reference evidence="2" key="1">
    <citation type="submission" date="2021-03" db="EMBL/GenBank/DDBJ databases">
        <title>Genomic Encyclopedia of Type Strains, Phase IV (KMG-IV): sequencing the most valuable type-strain genomes for metagenomic binning, comparative biology and taxonomic classification.</title>
        <authorList>
            <person name="Goeker M."/>
        </authorList>
    </citation>
    <scope>NUCLEOTIDE SEQUENCE</scope>
    <source>
        <strain evidence="2">DSM 23564</strain>
    </source>
</reference>
<comment type="caution">
    <text evidence="2">The sequence shown here is derived from an EMBL/GenBank/DDBJ whole genome shotgun (WGS) entry which is preliminary data.</text>
</comment>
<feature type="coiled-coil region" evidence="1">
    <location>
        <begin position="57"/>
        <end position="91"/>
    </location>
</feature>
<protein>
    <submittedName>
        <fullName evidence="2">Putative RNase H-like nuclease (RuvC/YqgF family)</fullName>
    </submittedName>
</protein>
<dbReference type="EMBL" id="JAGGKQ010000014">
    <property type="protein sequence ID" value="MBP1923013.1"/>
    <property type="molecule type" value="Genomic_DNA"/>
</dbReference>
<accession>A0A8T4GFV2</accession>
<dbReference type="RefSeq" id="WP_209485687.1">
    <property type="nucleotide sequence ID" value="NZ_JAGGKQ010000014.1"/>
</dbReference>
<gene>
    <name evidence="2" type="ORF">J2751_002046</name>
</gene>
<dbReference type="OrthoDB" id="267920at2157"/>
<dbReference type="AlphaFoldDB" id="A0A8T4GFV2"/>